<reference evidence="1 2" key="1">
    <citation type="journal article" date="2021" name="bioRxiv">
        <title>Chromosome-scale and haplotype-resolved genome assembly of a tetraploid potato cultivar.</title>
        <authorList>
            <person name="Sun H."/>
            <person name="Jiao W.-B."/>
            <person name="Krause K."/>
            <person name="Campoy J.A."/>
            <person name="Goel M."/>
            <person name="Folz-Donahue K."/>
            <person name="Kukat C."/>
            <person name="Huettel B."/>
            <person name="Schneeberger K."/>
        </authorList>
    </citation>
    <scope>NUCLEOTIDE SEQUENCE [LARGE SCALE GENOMIC DNA]</scope>
    <source>
        <strain evidence="1">SolTubOtavaFocal</strain>
        <tissue evidence="1">Leaves</tissue>
    </source>
</reference>
<evidence type="ECO:0000313" key="2">
    <source>
        <dbReference type="Proteomes" id="UP000826656"/>
    </source>
</evidence>
<name>A0ABQ7U4X8_SOLTU</name>
<proteinExistence type="predicted"/>
<evidence type="ECO:0008006" key="3">
    <source>
        <dbReference type="Google" id="ProtNLM"/>
    </source>
</evidence>
<dbReference type="Gene3D" id="3.40.50.11340">
    <property type="match status" value="1"/>
</dbReference>
<dbReference type="PANTHER" id="PTHR36050:SF1">
    <property type="entry name" value="O-FUCOSYLTRANSFERASE 30"/>
    <property type="match status" value="1"/>
</dbReference>
<evidence type="ECO:0000313" key="1">
    <source>
        <dbReference type="EMBL" id="KAH0741614.1"/>
    </source>
</evidence>
<keyword evidence="2" id="KW-1185">Reference proteome</keyword>
<comment type="caution">
    <text evidence="1">The sequence shown here is derived from an EMBL/GenBank/DDBJ whole genome shotgun (WGS) entry which is preliminary data.</text>
</comment>
<protein>
    <recommendedName>
        <fullName evidence="3">O-fucosyltransferase family protein</fullName>
    </recommendedName>
</protein>
<gene>
    <name evidence="1" type="ORF">KY290_034657</name>
</gene>
<sequence>MWYAPHSGFSNQLAEFKNAILMAKILNRTLIVPPVLDHHAVALGSCPKFRVLEPNELRYLVWNHCIQLLRDCRYVSMADIVDLSLLASYSTVRFIDFRAFVSSWCGVNLDVTCSKDQNIPSPLSESLRQCGSLLSGYYGSFSGCLSALKEDCRTAVWTYKKDDEDGALDSFQPDDQLRKEKEDIIY</sequence>
<organism evidence="1 2">
    <name type="scientific">Solanum tuberosum</name>
    <name type="common">Potato</name>
    <dbReference type="NCBI Taxonomy" id="4113"/>
    <lineage>
        <taxon>Eukaryota</taxon>
        <taxon>Viridiplantae</taxon>
        <taxon>Streptophyta</taxon>
        <taxon>Embryophyta</taxon>
        <taxon>Tracheophyta</taxon>
        <taxon>Spermatophyta</taxon>
        <taxon>Magnoliopsida</taxon>
        <taxon>eudicotyledons</taxon>
        <taxon>Gunneridae</taxon>
        <taxon>Pentapetalae</taxon>
        <taxon>asterids</taxon>
        <taxon>lamiids</taxon>
        <taxon>Solanales</taxon>
        <taxon>Solanaceae</taxon>
        <taxon>Solanoideae</taxon>
        <taxon>Solaneae</taxon>
        <taxon>Solanum</taxon>
    </lineage>
</organism>
<dbReference type="PANTHER" id="PTHR36050">
    <property type="entry name" value="O-FUCOSYLTRANSFERASE 30"/>
    <property type="match status" value="1"/>
</dbReference>
<dbReference type="EMBL" id="JAIVGD010000026">
    <property type="protein sequence ID" value="KAH0741614.1"/>
    <property type="molecule type" value="Genomic_DNA"/>
</dbReference>
<dbReference type="Proteomes" id="UP000826656">
    <property type="component" value="Unassembled WGS sequence"/>
</dbReference>
<accession>A0ABQ7U4X8</accession>